<dbReference type="InterPro" id="IPR004087">
    <property type="entry name" value="KH_dom"/>
</dbReference>
<evidence type="ECO:0000256" key="4">
    <source>
        <dbReference type="ARBA" id="ARBA00022741"/>
    </source>
</evidence>
<dbReference type="InterPro" id="IPR003714">
    <property type="entry name" value="PhoH"/>
</dbReference>
<accession>A0ABV3GCE8</accession>
<organism evidence="8 9">
    <name type="scientific">Microtetraspora glauca</name>
    <dbReference type="NCBI Taxonomy" id="1996"/>
    <lineage>
        <taxon>Bacteria</taxon>
        <taxon>Bacillati</taxon>
        <taxon>Actinomycetota</taxon>
        <taxon>Actinomycetes</taxon>
        <taxon>Streptosporangiales</taxon>
        <taxon>Streptosporangiaceae</taxon>
        <taxon>Microtetraspora</taxon>
    </lineage>
</organism>
<dbReference type="PANTHER" id="PTHR30473:SF1">
    <property type="entry name" value="PHOH-LIKE PROTEIN"/>
    <property type="match status" value="1"/>
</dbReference>
<evidence type="ECO:0000259" key="7">
    <source>
        <dbReference type="SMART" id="SM00322"/>
    </source>
</evidence>
<dbReference type="Proteomes" id="UP001551675">
    <property type="component" value="Unassembled WGS sequence"/>
</dbReference>
<feature type="domain" description="K Homology" evidence="7">
    <location>
        <begin position="8"/>
        <end position="72"/>
    </location>
</feature>
<dbReference type="SUPFAM" id="SSF52540">
    <property type="entry name" value="P-loop containing nucleoside triphosphate hydrolases"/>
    <property type="match status" value="1"/>
</dbReference>
<dbReference type="InterPro" id="IPR051451">
    <property type="entry name" value="PhoH2-like"/>
</dbReference>
<dbReference type="PANTHER" id="PTHR30473">
    <property type="entry name" value="PROTEIN PHOH"/>
    <property type="match status" value="1"/>
</dbReference>
<evidence type="ECO:0000313" key="8">
    <source>
        <dbReference type="EMBL" id="MEV0969315.1"/>
    </source>
</evidence>
<evidence type="ECO:0000256" key="6">
    <source>
        <dbReference type="ARBA" id="ARBA00039970"/>
    </source>
</evidence>
<comment type="caution">
    <text evidence="8">The sequence shown here is derived from an EMBL/GenBank/DDBJ whole genome shotgun (WGS) entry which is preliminary data.</text>
</comment>
<keyword evidence="5" id="KW-0067">ATP-binding</keyword>
<evidence type="ECO:0000256" key="1">
    <source>
        <dbReference type="ARBA" id="ARBA00004496"/>
    </source>
</evidence>
<dbReference type="SMART" id="SM00322">
    <property type="entry name" value="KH"/>
    <property type="match status" value="1"/>
</dbReference>
<keyword evidence="4" id="KW-0547">Nucleotide-binding</keyword>
<sequence>MSESQTTNKTQAKVLIPEGQAMISLLGSRDELLRVIEKAFRADIHVRGNEITITGSPEESGVVVRLFEELVELVGSGAELTTDSVERSIAMLRMTSDRPAEVLSLDILSARGRTIRPKTVNQKRYVDAIDKHTIVFGIGPAGTGKTYLAMAKAVKALQNKHVNRIILTRPAVEAGERLGFLPGTLYEKIDPYLRPLYDALHDMLDPDSIPRLMSAGTIEVAPLAYMRGRTLNDAFIILDEAQNTSPEQMKMFLTRLGFNSKIVVTGDVTQIDLPGGQDSGLKVVQNILHGIDDIHFSRLTSADVVRHRLVSDIVDAYGKYDAAMASEPRAIDKRPRGRR</sequence>
<reference evidence="8 9" key="1">
    <citation type="submission" date="2024-06" db="EMBL/GenBank/DDBJ databases">
        <title>The Natural Products Discovery Center: Release of the First 8490 Sequenced Strains for Exploring Actinobacteria Biosynthetic Diversity.</title>
        <authorList>
            <person name="Kalkreuter E."/>
            <person name="Kautsar S.A."/>
            <person name="Yang D."/>
            <person name="Bader C.D."/>
            <person name="Teijaro C.N."/>
            <person name="Fluegel L."/>
            <person name="Davis C.M."/>
            <person name="Simpson J.R."/>
            <person name="Lauterbach L."/>
            <person name="Steele A.D."/>
            <person name="Gui C."/>
            <person name="Meng S."/>
            <person name="Li G."/>
            <person name="Viehrig K."/>
            <person name="Ye F."/>
            <person name="Su P."/>
            <person name="Kiefer A.F."/>
            <person name="Nichols A."/>
            <person name="Cepeda A.J."/>
            <person name="Yan W."/>
            <person name="Fan B."/>
            <person name="Jiang Y."/>
            <person name="Adhikari A."/>
            <person name="Zheng C.-J."/>
            <person name="Schuster L."/>
            <person name="Cowan T.M."/>
            <person name="Smanski M.J."/>
            <person name="Chevrette M.G."/>
            <person name="De Carvalho L.P.S."/>
            <person name="Shen B."/>
        </authorList>
    </citation>
    <scope>NUCLEOTIDE SEQUENCE [LARGE SCALE GENOMIC DNA]</scope>
    <source>
        <strain evidence="8 9">NPDC050100</strain>
    </source>
</reference>
<evidence type="ECO:0000256" key="2">
    <source>
        <dbReference type="ARBA" id="ARBA00010393"/>
    </source>
</evidence>
<protein>
    <recommendedName>
        <fullName evidence="6">PhoH-like protein</fullName>
    </recommendedName>
</protein>
<evidence type="ECO:0000313" key="9">
    <source>
        <dbReference type="Proteomes" id="UP001551675"/>
    </source>
</evidence>
<dbReference type="InterPro" id="IPR027417">
    <property type="entry name" value="P-loop_NTPase"/>
</dbReference>
<dbReference type="Gene3D" id="3.40.50.300">
    <property type="entry name" value="P-loop containing nucleotide triphosphate hydrolases"/>
    <property type="match status" value="1"/>
</dbReference>
<evidence type="ECO:0000256" key="3">
    <source>
        <dbReference type="ARBA" id="ARBA00022490"/>
    </source>
</evidence>
<name>A0ABV3GCE8_MICGL</name>
<gene>
    <name evidence="8" type="ORF">AB0I59_11830</name>
</gene>
<comment type="similarity">
    <text evidence="2">Belongs to the PhoH family.</text>
</comment>
<proteinExistence type="inferred from homology"/>
<dbReference type="EMBL" id="JBFALK010000005">
    <property type="protein sequence ID" value="MEV0969315.1"/>
    <property type="molecule type" value="Genomic_DNA"/>
</dbReference>
<evidence type="ECO:0000256" key="5">
    <source>
        <dbReference type="ARBA" id="ARBA00022840"/>
    </source>
</evidence>
<dbReference type="Pfam" id="PF02562">
    <property type="entry name" value="PhoH"/>
    <property type="match status" value="1"/>
</dbReference>
<keyword evidence="3" id="KW-0963">Cytoplasm</keyword>
<comment type="subcellular location">
    <subcellularLocation>
        <location evidence="1">Cytoplasm</location>
    </subcellularLocation>
</comment>
<keyword evidence="9" id="KW-1185">Reference proteome</keyword>
<dbReference type="RefSeq" id="WP_061257558.1">
    <property type="nucleotide sequence ID" value="NZ_JBFALK010000005.1"/>
</dbReference>